<feature type="coiled-coil region" evidence="9">
    <location>
        <begin position="786"/>
        <end position="846"/>
    </location>
</feature>
<feature type="compositionally biased region" description="Low complexity" evidence="10">
    <location>
        <begin position="722"/>
        <end position="740"/>
    </location>
</feature>
<feature type="compositionally biased region" description="Low complexity" evidence="10">
    <location>
        <begin position="595"/>
        <end position="613"/>
    </location>
</feature>
<evidence type="ECO:0000256" key="1">
    <source>
        <dbReference type="ARBA" id="ARBA00000900"/>
    </source>
</evidence>
<keyword evidence="7" id="KW-0067">ATP-binding</keyword>
<comment type="catalytic activity">
    <reaction evidence="1">
        <text>S-ubiquitinyl-[E2 ubiquitin-conjugating enzyme]-L-cysteine + [acceptor protein]-L-lysine = [E2 ubiquitin-conjugating enzyme]-L-cysteine + N(6)-ubiquitinyl-[acceptor protein]-L-lysine.</text>
        <dbReference type="EC" id="2.3.2.27"/>
    </reaction>
</comment>
<feature type="region of interest" description="Disordered" evidence="10">
    <location>
        <begin position="254"/>
        <end position="281"/>
    </location>
</feature>
<evidence type="ECO:0000256" key="6">
    <source>
        <dbReference type="ARBA" id="ARBA00022786"/>
    </source>
</evidence>
<dbReference type="Gene3D" id="3.40.50.620">
    <property type="entry name" value="HUPs"/>
    <property type="match status" value="2"/>
</dbReference>
<dbReference type="GO" id="GO:0004672">
    <property type="term" value="F:protein kinase activity"/>
    <property type="evidence" value="ECO:0007669"/>
    <property type="project" value="InterPro"/>
</dbReference>
<keyword evidence="8 9" id="KW-0175">Coiled coil</keyword>
<dbReference type="InterPro" id="IPR000719">
    <property type="entry name" value="Prot_kinase_dom"/>
</dbReference>
<dbReference type="InterPro" id="IPR001245">
    <property type="entry name" value="Ser-Thr/Tyr_kinase_cat_dom"/>
</dbReference>
<evidence type="ECO:0000256" key="4">
    <source>
        <dbReference type="ARBA" id="ARBA00022679"/>
    </source>
</evidence>
<dbReference type="InterPro" id="IPR011009">
    <property type="entry name" value="Kinase-like_dom_sf"/>
</dbReference>
<evidence type="ECO:0000313" key="12">
    <source>
        <dbReference type="EMBL" id="KAK9210290.1"/>
    </source>
</evidence>
<evidence type="ECO:0000256" key="8">
    <source>
        <dbReference type="ARBA" id="ARBA00023054"/>
    </source>
</evidence>
<organism evidence="12 13">
    <name type="scientific">Citrus x changshan-huyou</name>
    <dbReference type="NCBI Taxonomy" id="2935761"/>
    <lineage>
        <taxon>Eukaryota</taxon>
        <taxon>Viridiplantae</taxon>
        <taxon>Streptophyta</taxon>
        <taxon>Embryophyta</taxon>
        <taxon>Tracheophyta</taxon>
        <taxon>Spermatophyta</taxon>
        <taxon>Magnoliopsida</taxon>
        <taxon>eudicotyledons</taxon>
        <taxon>Gunneridae</taxon>
        <taxon>Pentapetalae</taxon>
        <taxon>rosids</taxon>
        <taxon>malvids</taxon>
        <taxon>Sapindales</taxon>
        <taxon>Rutaceae</taxon>
        <taxon>Aurantioideae</taxon>
        <taxon>Citrus</taxon>
    </lineage>
</organism>
<accession>A0AAP0MIZ8</accession>
<dbReference type="InterPro" id="IPR006016">
    <property type="entry name" value="UspA"/>
</dbReference>
<dbReference type="PANTHER" id="PTHR45647">
    <property type="entry name" value="OS02G0152300 PROTEIN"/>
    <property type="match status" value="1"/>
</dbReference>
<evidence type="ECO:0000256" key="7">
    <source>
        <dbReference type="ARBA" id="ARBA00022840"/>
    </source>
</evidence>
<feature type="region of interest" description="Disordered" evidence="10">
    <location>
        <begin position="591"/>
        <end position="672"/>
    </location>
</feature>
<dbReference type="Pfam" id="PF00582">
    <property type="entry name" value="Usp"/>
    <property type="match status" value="2"/>
</dbReference>
<evidence type="ECO:0000256" key="5">
    <source>
        <dbReference type="ARBA" id="ARBA00022741"/>
    </source>
</evidence>
<dbReference type="GO" id="GO:0061630">
    <property type="term" value="F:ubiquitin protein ligase activity"/>
    <property type="evidence" value="ECO:0007669"/>
    <property type="project" value="UniProtKB-EC"/>
</dbReference>
<feature type="compositionally biased region" description="Polar residues" evidence="10">
    <location>
        <begin position="706"/>
        <end position="720"/>
    </location>
</feature>
<dbReference type="EC" id="2.3.2.27" evidence="3"/>
<protein>
    <recommendedName>
        <fullName evidence="3">RING-type E3 ubiquitin transferase</fullName>
        <ecNumber evidence="3">2.3.2.27</ecNumber>
    </recommendedName>
</protein>
<dbReference type="SMART" id="SM00220">
    <property type="entry name" value="S_TKc"/>
    <property type="match status" value="1"/>
</dbReference>
<feature type="region of interest" description="Disordered" evidence="10">
    <location>
        <begin position="1154"/>
        <end position="1205"/>
    </location>
</feature>
<dbReference type="Pfam" id="PF07714">
    <property type="entry name" value="PK_Tyr_Ser-Thr"/>
    <property type="match status" value="1"/>
</dbReference>
<sequence length="1205" mass="134431">MNMWNPRENEQQQREGREKIVAVAIDKDKFSQHALKWAADNILSRHQTIKLVHVIQKSHSNNQYSVGISEELIEQQQHDIHAMEVFLPFRCYCTRRHIQCELVVLERQDVARALIEYVSQYGVETMLLGAPTKNGLSRLFKASDTPGTVLKWAPDFCNVYIVSKGKCHALRSATRPVPPVPTEPLTPRTRLLAEAAANAIRNYDEFSTAEMEMTLSNSGRLSTESNFFSFYESLGLNMEGKSFDSPRASRGSINLTSLPELPSISNDSSGTSSSSQNMEDVEDDVKRLKMELKQTMDMYNAACKEALAAKQKAVELEKWKMKEEKRLKETQMGEERGKAKIKAAIEAAEAAQKIAKLEVQKRVNAEAKALKEAEEKRKLLDALWQSHMSSTRRIRELRALIIKEEKGKKRETTMARRNGDKQEEAVAVAIDKDKGSQYALRWAVDHLLSRGQNLTLLHVKQRVSSVPNPSGNSVAISKVNNEVARIYKQQVDNQAKELFVPFRCFCTRKEIKCKEIVLEDTDIAKALIDYVSSHTIETLVLGAASRTGFVKRFKTADIPSNVSKGAPDYCNVYVIGKGKISSVRSATASVPVRASPGSQLQSQSRQPSHSSDSYESAMTNSQSSRAERTPPTTSSLINDDVPIKSPFLRGKGSIPKYEPSLPDSDISFVSSGRPSTDRMIYDMDFGMTPWLPTGSDYESSSFVSLQSGSRSIDGNSSPDEFSSYSQESGRTSSSSQSQSVEEVEVEMRRLRLELRQTMDMYSAACKEALAAKQKARELHRWKLEEKQKLEEARMAEEAALALAEKERAKCKRAIEAAEAAQRIAELEAQKCKNVEFKAQREAKERKAALNSLTVDLRYRKYSIEEIEEATENFSNSRKIGEGGYGPVYKSYLDHTPVAIKVLRPDAAQGRSQFQQEVEVLCNIRHPNMVLLLGACPEFGCLIYEYMANGSLEDRLFRRGGSPVLPWQIRFRIAAEIATALLFLHQTKPEPLVHRDLKPGNILLDRNYVSKISDVGLARLVPPSVADSVTQYRMTSAAGTFCYIDPEYQQTGMLGVKSDVYSLGILLLQIITAKPPMGLAHQVERSIENGTFDETLDPAVPDWPVEEALILAKLALQCAELRRKDRPDLGKVVVPKLNILRALAEETMPAINLASGAGSSPSYSQVSTVQELISDSQSLQSGDSSRSRSSSTSIPGRRYKGMEERG</sequence>
<dbReference type="FunFam" id="3.30.200.20:FF:000162">
    <property type="entry name" value="Adenine nucleotide alpha hydrolase-like domain kinase"/>
    <property type="match status" value="1"/>
</dbReference>
<dbReference type="InterPro" id="IPR051348">
    <property type="entry name" value="U-box_ubiquitin_ligases"/>
</dbReference>
<dbReference type="FunFam" id="1.10.510.10:FF:000498">
    <property type="entry name" value="U-box domain-containing protein 51"/>
    <property type="match status" value="1"/>
</dbReference>
<dbReference type="SUPFAM" id="SSF52402">
    <property type="entry name" value="Adenine nucleotide alpha hydrolases-like"/>
    <property type="match status" value="2"/>
</dbReference>
<keyword evidence="6" id="KW-0833">Ubl conjugation pathway</keyword>
<keyword evidence="5" id="KW-0547">Nucleotide-binding</keyword>
<dbReference type="SUPFAM" id="SSF56112">
    <property type="entry name" value="Protein kinase-like (PK-like)"/>
    <property type="match status" value="1"/>
</dbReference>
<dbReference type="Proteomes" id="UP001428341">
    <property type="component" value="Unassembled WGS sequence"/>
</dbReference>
<feature type="compositionally biased region" description="Polar residues" evidence="10">
    <location>
        <begin position="1156"/>
        <end position="1170"/>
    </location>
</feature>
<comment type="pathway">
    <text evidence="2">Protein modification; protein ubiquitination.</text>
</comment>
<dbReference type="EMBL" id="JBCGBO010000004">
    <property type="protein sequence ID" value="KAK9210290.1"/>
    <property type="molecule type" value="Genomic_DNA"/>
</dbReference>
<dbReference type="CDD" id="cd14066">
    <property type="entry name" value="STKc_IRAK"/>
    <property type="match status" value="1"/>
</dbReference>
<evidence type="ECO:0000256" key="3">
    <source>
        <dbReference type="ARBA" id="ARBA00012483"/>
    </source>
</evidence>
<gene>
    <name evidence="12" type="ORF">WN944_002660</name>
</gene>
<evidence type="ECO:0000256" key="9">
    <source>
        <dbReference type="SAM" id="Coils"/>
    </source>
</evidence>
<dbReference type="InterPro" id="IPR014729">
    <property type="entry name" value="Rossmann-like_a/b/a_fold"/>
</dbReference>
<dbReference type="CDD" id="cd01989">
    <property type="entry name" value="USP_STK_Ubox_N"/>
    <property type="match status" value="2"/>
</dbReference>
<feature type="compositionally biased region" description="Low complexity" evidence="10">
    <location>
        <begin position="1171"/>
        <end position="1193"/>
    </location>
</feature>
<dbReference type="GO" id="GO:0005524">
    <property type="term" value="F:ATP binding"/>
    <property type="evidence" value="ECO:0007669"/>
    <property type="project" value="UniProtKB-KW"/>
</dbReference>
<keyword evidence="13" id="KW-1185">Reference proteome</keyword>
<dbReference type="Gene3D" id="3.30.200.20">
    <property type="entry name" value="Phosphorylase Kinase, domain 1"/>
    <property type="match status" value="1"/>
</dbReference>
<feature type="region of interest" description="Disordered" evidence="10">
    <location>
        <begin position="706"/>
        <end position="742"/>
    </location>
</feature>
<dbReference type="AlphaFoldDB" id="A0AAP0MIZ8"/>
<name>A0AAP0MIZ8_9ROSI</name>
<dbReference type="PROSITE" id="PS00108">
    <property type="entry name" value="PROTEIN_KINASE_ST"/>
    <property type="match status" value="1"/>
</dbReference>
<feature type="coiled-coil region" evidence="9">
    <location>
        <begin position="356"/>
        <end position="383"/>
    </location>
</feature>
<proteinExistence type="predicted"/>
<comment type="caution">
    <text evidence="12">The sequence shown here is derived from an EMBL/GenBank/DDBJ whole genome shotgun (WGS) entry which is preliminary data.</text>
</comment>
<dbReference type="PROSITE" id="PS50011">
    <property type="entry name" value="PROTEIN_KINASE_DOM"/>
    <property type="match status" value="1"/>
</dbReference>
<evidence type="ECO:0000256" key="10">
    <source>
        <dbReference type="SAM" id="MobiDB-lite"/>
    </source>
</evidence>
<dbReference type="Gene3D" id="1.10.510.10">
    <property type="entry name" value="Transferase(Phosphotransferase) domain 1"/>
    <property type="match status" value="1"/>
</dbReference>
<feature type="compositionally biased region" description="Polar residues" evidence="10">
    <location>
        <begin position="614"/>
        <end position="637"/>
    </location>
</feature>
<dbReference type="InterPro" id="IPR008271">
    <property type="entry name" value="Ser/Thr_kinase_AS"/>
</dbReference>
<reference evidence="12 13" key="1">
    <citation type="submission" date="2024-05" db="EMBL/GenBank/DDBJ databases">
        <title>Haplotype-resolved chromosome-level genome assembly of Huyou (Citrus changshanensis).</title>
        <authorList>
            <person name="Miao C."/>
            <person name="Chen W."/>
            <person name="Wu Y."/>
            <person name="Wang L."/>
            <person name="Zhao S."/>
            <person name="Grierson D."/>
            <person name="Xu C."/>
            <person name="Chen K."/>
        </authorList>
    </citation>
    <scope>NUCLEOTIDE SEQUENCE [LARGE SCALE GENOMIC DNA]</scope>
    <source>
        <strain evidence="12">01-14</strain>
        <tissue evidence="12">Leaf</tissue>
    </source>
</reference>
<feature type="compositionally biased region" description="Low complexity" evidence="10">
    <location>
        <begin position="263"/>
        <end position="275"/>
    </location>
</feature>
<evidence type="ECO:0000256" key="2">
    <source>
        <dbReference type="ARBA" id="ARBA00004906"/>
    </source>
</evidence>
<feature type="domain" description="Protein kinase" evidence="11">
    <location>
        <begin position="873"/>
        <end position="1136"/>
    </location>
</feature>
<evidence type="ECO:0000313" key="13">
    <source>
        <dbReference type="Proteomes" id="UP001428341"/>
    </source>
</evidence>
<keyword evidence="4" id="KW-0808">Transferase</keyword>
<dbReference type="PANTHER" id="PTHR45647:SF37">
    <property type="entry name" value="U-BOX DOMAIN-CONTAINING PROTEIN 35-LIKE ISOFORM X1"/>
    <property type="match status" value="1"/>
</dbReference>
<evidence type="ECO:0000259" key="11">
    <source>
        <dbReference type="PROSITE" id="PS50011"/>
    </source>
</evidence>